<dbReference type="GO" id="GO:0003841">
    <property type="term" value="F:1-acylglycerol-3-phosphate O-acyltransferase activity"/>
    <property type="evidence" value="ECO:0007669"/>
    <property type="project" value="TreeGrafter"/>
</dbReference>
<keyword evidence="2 4" id="KW-0012">Acyltransferase</keyword>
<keyword evidence="1 4" id="KW-0808">Transferase</keyword>
<dbReference type="Pfam" id="PF01553">
    <property type="entry name" value="Acyltransferase"/>
    <property type="match status" value="1"/>
</dbReference>
<dbReference type="SMART" id="SM00563">
    <property type="entry name" value="PlsC"/>
    <property type="match status" value="1"/>
</dbReference>
<dbReference type="OrthoDB" id="9803035at2"/>
<protein>
    <submittedName>
        <fullName evidence="4">1-acyl-sn-glycerol-3-phosphate acyltransferase</fullName>
    </submittedName>
</protein>
<evidence type="ECO:0000259" key="3">
    <source>
        <dbReference type="SMART" id="SM00563"/>
    </source>
</evidence>
<name>A0A3N4GQ33_9LACT</name>
<dbReference type="EMBL" id="RKMG01000002">
    <property type="protein sequence ID" value="RPA65019.1"/>
    <property type="molecule type" value="Genomic_DNA"/>
</dbReference>
<evidence type="ECO:0000256" key="1">
    <source>
        <dbReference type="ARBA" id="ARBA00022679"/>
    </source>
</evidence>
<evidence type="ECO:0000313" key="5">
    <source>
        <dbReference type="Proteomes" id="UP000273977"/>
    </source>
</evidence>
<reference evidence="4 5" key="1">
    <citation type="submission" date="2018-11" db="EMBL/GenBank/DDBJ databases">
        <title>Aerococcus sp. SJQ22, whole genome shotgun sequence.</title>
        <authorList>
            <person name="Sun L."/>
            <person name="Gao X."/>
            <person name="Chen W."/>
            <person name="Huang K."/>
        </authorList>
    </citation>
    <scope>NUCLEOTIDE SEQUENCE [LARGE SCALE GENOMIC DNA]</scope>
    <source>
        <strain evidence="4 5">SJQ22</strain>
    </source>
</reference>
<dbReference type="InterPro" id="IPR002123">
    <property type="entry name" value="Plipid/glycerol_acylTrfase"/>
</dbReference>
<accession>A0A3N4GQ33</accession>
<keyword evidence="5" id="KW-1185">Reference proteome</keyword>
<dbReference type="AlphaFoldDB" id="A0A3N4GQ33"/>
<gene>
    <name evidence="4" type="ORF">EF384_00985</name>
</gene>
<organism evidence="4 5">
    <name type="scientific">Aerococcus agrisoli</name>
    <dbReference type="NCBI Taxonomy" id="2487350"/>
    <lineage>
        <taxon>Bacteria</taxon>
        <taxon>Bacillati</taxon>
        <taxon>Bacillota</taxon>
        <taxon>Bacilli</taxon>
        <taxon>Lactobacillales</taxon>
        <taxon>Aerococcaceae</taxon>
        <taxon>Aerococcus</taxon>
    </lineage>
</organism>
<dbReference type="SUPFAM" id="SSF69593">
    <property type="entry name" value="Glycerol-3-phosphate (1)-acyltransferase"/>
    <property type="match status" value="1"/>
</dbReference>
<evidence type="ECO:0000256" key="2">
    <source>
        <dbReference type="ARBA" id="ARBA00023315"/>
    </source>
</evidence>
<comment type="caution">
    <text evidence="4">The sequence shown here is derived from an EMBL/GenBank/DDBJ whole genome shotgun (WGS) entry which is preliminary data.</text>
</comment>
<dbReference type="PANTHER" id="PTHR10434">
    <property type="entry name" value="1-ACYL-SN-GLYCEROL-3-PHOSPHATE ACYLTRANSFERASE"/>
    <property type="match status" value="1"/>
</dbReference>
<dbReference type="GO" id="GO:0006654">
    <property type="term" value="P:phosphatidic acid biosynthetic process"/>
    <property type="evidence" value="ECO:0007669"/>
    <property type="project" value="TreeGrafter"/>
</dbReference>
<proteinExistence type="predicted"/>
<dbReference type="CDD" id="cd07989">
    <property type="entry name" value="LPLAT_AGPAT-like"/>
    <property type="match status" value="1"/>
</dbReference>
<dbReference type="PANTHER" id="PTHR10434:SF40">
    <property type="entry name" value="1-ACYL-SN-GLYCEROL-3-PHOSPHATE ACYLTRANSFERASE"/>
    <property type="match status" value="1"/>
</dbReference>
<feature type="domain" description="Phospholipid/glycerol acyltransferase" evidence="3">
    <location>
        <begin position="40"/>
        <end position="150"/>
    </location>
</feature>
<dbReference type="Proteomes" id="UP000273977">
    <property type="component" value="Unassembled WGS sequence"/>
</dbReference>
<evidence type="ECO:0000313" key="4">
    <source>
        <dbReference type="EMBL" id="RPA65019.1"/>
    </source>
</evidence>
<sequence>MKGKSMLYKILLGIIALIINVVNGPTRYEYDDDFDPSKTYLVIGPHRSLLDPIFVALALRPKQIAFIAKKELLANKFLTWFFTSINIIPVDRENPGPSTIKDAVRTLKEGDKYVGIFPTGSRYSDEIKPGAVSIAKMGKVELLPVNYQGPIEIKDIFSWKREDRAKVRVGKPIQIPDVKRLTEEDTLAVHQAIQDAFDANDRLIDPNYQYDMAAAIAKRDAKRAKKGK</sequence>